<dbReference type="Gene3D" id="3.30.70.100">
    <property type="match status" value="1"/>
</dbReference>
<organism evidence="2 3">
    <name type="scientific">Nitrosomonas supralitoralis</name>
    <dbReference type="NCBI Taxonomy" id="2116706"/>
    <lineage>
        <taxon>Bacteria</taxon>
        <taxon>Pseudomonadati</taxon>
        <taxon>Pseudomonadota</taxon>
        <taxon>Betaproteobacteria</taxon>
        <taxon>Nitrosomonadales</taxon>
        <taxon>Nitrosomonadaceae</taxon>
        <taxon>Nitrosomonas</taxon>
    </lineage>
</organism>
<dbReference type="Pfam" id="PF07617">
    <property type="entry name" value="DUF1579"/>
    <property type="match status" value="1"/>
</dbReference>
<gene>
    <name evidence="2" type="ORF">C7H79_14480</name>
</gene>
<keyword evidence="1" id="KW-0472">Membrane</keyword>
<sequence length="291" mass="33221">MRDDLDQKKLISFKQVANADKNDTVIFSWIIFESCEHRDKVNGAVMNDPRLAEMMNSDSTAALKYSLMPELSFQINFNKSFCTLLNFYKENTMRIIQLTLTVFCVLLMSSIAFAQDKKEEQSMDPQVIMEQYMKLATPGEQHKLFASLAGSWTTKTKEWMELGKPPMESTGTAEMKMLLGGRFLQQEYNGQMHGRPYTGIGISAYDNLLKRYVSTWMDTMSTGIFSMEGTASADGKTITLNGKHAELGGGYMTHRAIWKIINKDTQEFVMYGTHHGGKEMKMMEIFYTRKL</sequence>
<protein>
    <recommendedName>
        <fullName evidence="4">DUF1579 domain-containing protein</fullName>
    </recommendedName>
</protein>
<keyword evidence="1" id="KW-1133">Transmembrane helix</keyword>
<comment type="caution">
    <text evidence="2">The sequence shown here is derived from an EMBL/GenBank/DDBJ whole genome shotgun (WGS) entry which is preliminary data.</text>
</comment>
<dbReference type="InterPro" id="IPR011473">
    <property type="entry name" value="DUF1579"/>
</dbReference>
<evidence type="ECO:0000256" key="1">
    <source>
        <dbReference type="SAM" id="Phobius"/>
    </source>
</evidence>
<name>A0A2P7NRZ3_9PROT</name>
<evidence type="ECO:0000313" key="2">
    <source>
        <dbReference type="EMBL" id="PSJ16251.1"/>
    </source>
</evidence>
<evidence type="ECO:0008006" key="4">
    <source>
        <dbReference type="Google" id="ProtNLM"/>
    </source>
</evidence>
<keyword evidence="3" id="KW-1185">Reference proteome</keyword>
<dbReference type="SUPFAM" id="SSF54909">
    <property type="entry name" value="Dimeric alpha+beta barrel"/>
    <property type="match status" value="1"/>
</dbReference>
<dbReference type="InterPro" id="IPR009874">
    <property type="entry name" value="DUF1428"/>
</dbReference>
<accession>A0A2P7NRZ3</accession>
<keyword evidence="1" id="KW-0812">Transmembrane</keyword>
<reference evidence="2 3" key="1">
    <citation type="submission" date="2018-03" db="EMBL/GenBank/DDBJ databases">
        <title>Draft genome of Nitrosomonas supralitoralis APG5.</title>
        <authorList>
            <person name="Urakawa H."/>
            <person name="Lopez J.V."/>
        </authorList>
    </citation>
    <scope>NUCLEOTIDE SEQUENCE [LARGE SCALE GENOMIC DNA]</scope>
    <source>
        <strain evidence="2 3">APG5</strain>
    </source>
</reference>
<dbReference type="EMBL" id="PXXU01000060">
    <property type="protein sequence ID" value="PSJ16251.1"/>
    <property type="molecule type" value="Genomic_DNA"/>
</dbReference>
<evidence type="ECO:0000313" key="3">
    <source>
        <dbReference type="Proteomes" id="UP000241912"/>
    </source>
</evidence>
<proteinExistence type="predicted"/>
<feature type="transmembrane region" description="Helical" evidence="1">
    <location>
        <begin position="95"/>
        <end position="114"/>
    </location>
</feature>
<dbReference type="Pfam" id="PF07237">
    <property type="entry name" value="DUF1428"/>
    <property type="match status" value="1"/>
</dbReference>
<dbReference type="Proteomes" id="UP000241912">
    <property type="component" value="Unassembled WGS sequence"/>
</dbReference>
<dbReference type="AlphaFoldDB" id="A0A2P7NRZ3"/>
<dbReference type="InterPro" id="IPR011008">
    <property type="entry name" value="Dimeric_a/b-barrel"/>
</dbReference>